<dbReference type="GO" id="GO:0015421">
    <property type="term" value="F:ABC-type oligopeptide transporter activity"/>
    <property type="evidence" value="ECO:0007669"/>
    <property type="project" value="TreeGrafter"/>
</dbReference>
<feature type="domain" description="ABC transporter" evidence="8">
    <location>
        <begin position="368"/>
        <end position="605"/>
    </location>
</feature>
<dbReference type="RefSeq" id="WP_160625648.1">
    <property type="nucleotide sequence ID" value="NZ_WUUQ01000005.1"/>
</dbReference>
<dbReference type="InterPro" id="IPR011527">
    <property type="entry name" value="ABC1_TM_dom"/>
</dbReference>
<keyword evidence="4 10" id="KW-0067">ATP-binding</keyword>
<dbReference type="Pfam" id="PF00005">
    <property type="entry name" value="ABC_tran"/>
    <property type="match status" value="1"/>
</dbReference>
<dbReference type="Proteomes" id="UP000434036">
    <property type="component" value="Unassembled WGS sequence"/>
</dbReference>
<dbReference type="PANTHER" id="PTHR43394">
    <property type="entry name" value="ATP-DEPENDENT PERMEASE MDL1, MITOCHONDRIAL"/>
    <property type="match status" value="1"/>
</dbReference>
<evidence type="ECO:0000259" key="9">
    <source>
        <dbReference type="PROSITE" id="PS50929"/>
    </source>
</evidence>
<sequence>MKRVYKTLKEMFDLLKLIHSLDRSMIPLYIITSFSQAVEPFITIIGNAMIIDSLLLHDWKQAMMQAGVMITGLFIFGILHSYLMKKKECASMAINRKCNGKICLKAISLDYATFEDKKNLEEFEAADYNVSRNGGFGMYLLELSNMLTGCFSFMFAIGFLVNLCLMESQRGTPFDFLTSTKGSLIIVTVIMVLLIFLYMRFSKYVNQNNLKLYYEMVDVNQKLGYFSNRLCSDEKVAKEIRLYHMKDMIYTEWKKFTMEAHQFLSKQWSFERLSLMTSSFLNDAVLLLAYLFVVIKAYAGAITIGSFTQYVGSIQQLNDGLRKMAEAVNQLIVKQSYLSFYIDFINKENQMDTGTLPVEKRNDNEFEIEFHDVSYHYPGSDMYVLKHVSVKLDMKNHFAVVGRNGAGKTTFIKLLCRMYDVSEGMITLNGIDIRKYDYEEYLNLFAAVFQDFALFSFPIDENIACSRDADEKRVWNVLDCAGMKERVEKLRDGIHTLLFHQMGDGVDISGGEAQKLAIARALYKDAPFVILDEPTAALDPISEYEIYSHFHEMVKNKTSIYISHRMSSCRFCDDILVFDQGELVQRGNHEALLKDTNGVYATLWNAQAQYYNDHGSEEVLPDSCI</sequence>
<dbReference type="Gene3D" id="1.20.1560.10">
    <property type="entry name" value="ABC transporter type 1, transmembrane domain"/>
    <property type="match status" value="1"/>
</dbReference>
<evidence type="ECO:0000256" key="5">
    <source>
        <dbReference type="ARBA" id="ARBA00022989"/>
    </source>
</evidence>
<feature type="domain" description="ABC transmembrane type-1" evidence="9">
    <location>
        <begin position="185"/>
        <end position="331"/>
    </location>
</feature>
<dbReference type="InterPro" id="IPR036640">
    <property type="entry name" value="ABC1_TM_sf"/>
</dbReference>
<dbReference type="PROSITE" id="PS50893">
    <property type="entry name" value="ABC_TRANSPORTER_2"/>
    <property type="match status" value="1"/>
</dbReference>
<dbReference type="GO" id="GO:0005524">
    <property type="term" value="F:ATP binding"/>
    <property type="evidence" value="ECO:0007669"/>
    <property type="project" value="UniProtKB-KW"/>
</dbReference>
<evidence type="ECO:0000256" key="6">
    <source>
        <dbReference type="ARBA" id="ARBA00023136"/>
    </source>
</evidence>
<comment type="caution">
    <text evidence="10">The sequence shown here is derived from an EMBL/GenBank/DDBJ whole genome shotgun (WGS) entry which is preliminary data.</text>
</comment>
<dbReference type="EMBL" id="WUUQ01000005">
    <property type="protein sequence ID" value="MXQ74261.1"/>
    <property type="molecule type" value="Genomic_DNA"/>
</dbReference>
<feature type="transmembrane region" description="Helical" evidence="7">
    <location>
        <begin position="139"/>
        <end position="163"/>
    </location>
</feature>
<feature type="transmembrane region" description="Helical" evidence="7">
    <location>
        <begin position="26"/>
        <end position="50"/>
    </location>
</feature>
<dbReference type="GO" id="GO:0005886">
    <property type="term" value="C:plasma membrane"/>
    <property type="evidence" value="ECO:0007669"/>
    <property type="project" value="UniProtKB-SubCell"/>
</dbReference>
<dbReference type="Gene3D" id="3.40.50.300">
    <property type="entry name" value="P-loop containing nucleotide triphosphate hydrolases"/>
    <property type="match status" value="1"/>
</dbReference>
<evidence type="ECO:0000256" key="2">
    <source>
        <dbReference type="ARBA" id="ARBA00022692"/>
    </source>
</evidence>
<keyword evidence="6 7" id="KW-0472">Membrane</keyword>
<dbReference type="InterPro" id="IPR027417">
    <property type="entry name" value="P-loop_NTPase"/>
</dbReference>
<dbReference type="InterPro" id="IPR039421">
    <property type="entry name" value="Type_1_exporter"/>
</dbReference>
<gene>
    <name evidence="10" type="ORF">GSF08_09990</name>
</gene>
<accession>A0A6N8U8P6</accession>
<organism evidence="10 11">
    <name type="scientific">Copranaerobaculum intestinale</name>
    <dbReference type="NCBI Taxonomy" id="2692629"/>
    <lineage>
        <taxon>Bacteria</taxon>
        <taxon>Bacillati</taxon>
        <taxon>Bacillota</taxon>
        <taxon>Erysipelotrichia</taxon>
        <taxon>Erysipelotrichales</taxon>
        <taxon>Erysipelotrichaceae</taxon>
        <taxon>Copranaerobaculum</taxon>
    </lineage>
</organism>
<dbReference type="PROSITE" id="PS00211">
    <property type="entry name" value="ABC_TRANSPORTER_1"/>
    <property type="match status" value="1"/>
</dbReference>
<evidence type="ECO:0000256" key="4">
    <source>
        <dbReference type="ARBA" id="ARBA00022840"/>
    </source>
</evidence>
<evidence type="ECO:0000256" key="1">
    <source>
        <dbReference type="ARBA" id="ARBA00004651"/>
    </source>
</evidence>
<evidence type="ECO:0000313" key="11">
    <source>
        <dbReference type="Proteomes" id="UP000434036"/>
    </source>
</evidence>
<dbReference type="InterPro" id="IPR003439">
    <property type="entry name" value="ABC_transporter-like_ATP-bd"/>
</dbReference>
<dbReference type="PANTHER" id="PTHR43394:SF1">
    <property type="entry name" value="ATP-BINDING CASSETTE SUB-FAMILY B MEMBER 10, MITOCHONDRIAL"/>
    <property type="match status" value="1"/>
</dbReference>
<proteinExistence type="predicted"/>
<dbReference type="GO" id="GO:0016887">
    <property type="term" value="F:ATP hydrolysis activity"/>
    <property type="evidence" value="ECO:0007669"/>
    <property type="project" value="InterPro"/>
</dbReference>
<dbReference type="AlphaFoldDB" id="A0A6N8U8P6"/>
<dbReference type="SUPFAM" id="SSF90123">
    <property type="entry name" value="ABC transporter transmembrane region"/>
    <property type="match status" value="1"/>
</dbReference>
<keyword evidence="3" id="KW-0547">Nucleotide-binding</keyword>
<name>A0A6N8U8P6_9FIRM</name>
<keyword evidence="2 7" id="KW-0812">Transmembrane</keyword>
<protein>
    <submittedName>
        <fullName evidence="10">ATP-binding cassette domain-containing protein</fullName>
    </submittedName>
</protein>
<dbReference type="InterPro" id="IPR003593">
    <property type="entry name" value="AAA+_ATPase"/>
</dbReference>
<keyword evidence="5 7" id="KW-1133">Transmembrane helix</keyword>
<dbReference type="SMART" id="SM00382">
    <property type="entry name" value="AAA"/>
    <property type="match status" value="1"/>
</dbReference>
<dbReference type="PROSITE" id="PS50929">
    <property type="entry name" value="ABC_TM1F"/>
    <property type="match status" value="1"/>
</dbReference>
<dbReference type="SUPFAM" id="SSF52540">
    <property type="entry name" value="P-loop containing nucleoside triphosphate hydrolases"/>
    <property type="match status" value="1"/>
</dbReference>
<feature type="transmembrane region" description="Helical" evidence="7">
    <location>
        <begin position="280"/>
        <end position="299"/>
    </location>
</feature>
<evidence type="ECO:0000259" key="8">
    <source>
        <dbReference type="PROSITE" id="PS50893"/>
    </source>
</evidence>
<comment type="subcellular location">
    <subcellularLocation>
        <location evidence="1">Cell membrane</location>
        <topology evidence="1">Multi-pass membrane protein</topology>
    </subcellularLocation>
</comment>
<evidence type="ECO:0000256" key="3">
    <source>
        <dbReference type="ARBA" id="ARBA00022741"/>
    </source>
</evidence>
<dbReference type="InterPro" id="IPR017871">
    <property type="entry name" value="ABC_transporter-like_CS"/>
</dbReference>
<reference evidence="10 11" key="1">
    <citation type="submission" date="2019-12" db="EMBL/GenBank/DDBJ databases">
        <authorList>
            <person name="Yang R."/>
        </authorList>
    </citation>
    <scope>NUCLEOTIDE SEQUENCE [LARGE SCALE GENOMIC DNA]</scope>
    <source>
        <strain evidence="10 11">DONG20-135</strain>
    </source>
</reference>
<keyword evidence="11" id="KW-1185">Reference proteome</keyword>
<reference evidence="10 11" key="2">
    <citation type="submission" date="2020-01" db="EMBL/GenBank/DDBJ databases">
        <title>Clostridiaceae sp. nov. isolated from the gut of human by culturomics.</title>
        <authorList>
            <person name="Chang Y."/>
        </authorList>
    </citation>
    <scope>NUCLEOTIDE SEQUENCE [LARGE SCALE GENOMIC DNA]</scope>
    <source>
        <strain evidence="10 11">DONG20-135</strain>
    </source>
</reference>
<feature type="transmembrane region" description="Helical" evidence="7">
    <location>
        <begin position="62"/>
        <end position="83"/>
    </location>
</feature>
<evidence type="ECO:0000313" key="10">
    <source>
        <dbReference type="EMBL" id="MXQ74261.1"/>
    </source>
</evidence>
<evidence type="ECO:0000256" key="7">
    <source>
        <dbReference type="SAM" id="Phobius"/>
    </source>
</evidence>
<feature type="transmembrane region" description="Helical" evidence="7">
    <location>
        <begin position="183"/>
        <end position="201"/>
    </location>
</feature>